<feature type="signal peptide" evidence="1">
    <location>
        <begin position="1"/>
        <end position="18"/>
    </location>
</feature>
<protein>
    <recommendedName>
        <fullName evidence="4">Secreted protein</fullName>
    </recommendedName>
</protein>
<evidence type="ECO:0000313" key="3">
    <source>
        <dbReference type="Proteomes" id="UP001303889"/>
    </source>
</evidence>
<sequence length="167" mass="18358">MRLEIATAVAALAATCAADAMMTFSECNVVSGASCFRDVAIWYTAYGGFPVDPHDGCRGQSNGMVDFCMDWTNYRGHFRFSHESFKRCFERKGGRLAPCYRGLPEEYLCYLDYFEEVGCTWRQVGVEPEATESAPIPLPTTTLTEVNAPRVATATEEGALSSSTFVA</sequence>
<gene>
    <name evidence="2" type="ORF">C8A05DRAFT_45582</name>
</gene>
<evidence type="ECO:0000256" key="1">
    <source>
        <dbReference type="SAM" id="SignalP"/>
    </source>
</evidence>
<comment type="caution">
    <text evidence="2">The sequence shown here is derived from an EMBL/GenBank/DDBJ whole genome shotgun (WGS) entry which is preliminary data.</text>
</comment>
<keyword evidence="3" id="KW-1185">Reference proteome</keyword>
<organism evidence="2 3">
    <name type="scientific">Staphylotrichum tortipilum</name>
    <dbReference type="NCBI Taxonomy" id="2831512"/>
    <lineage>
        <taxon>Eukaryota</taxon>
        <taxon>Fungi</taxon>
        <taxon>Dikarya</taxon>
        <taxon>Ascomycota</taxon>
        <taxon>Pezizomycotina</taxon>
        <taxon>Sordariomycetes</taxon>
        <taxon>Sordariomycetidae</taxon>
        <taxon>Sordariales</taxon>
        <taxon>Chaetomiaceae</taxon>
        <taxon>Staphylotrichum</taxon>
    </lineage>
</organism>
<name>A0AAN6RRS2_9PEZI</name>
<proteinExistence type="predicted"/>
<evidence type="ECO:0000313" key="2">
    <source>
        <dbReference type="EMBL" id="KAK3900605.1"/>
    </source>
</evidence>
<keyword evidence="1" id="KW-0732">Signal</keyword>
<dbReference type="Proteomes" id="UP001303889">
    <property type="component" value="Unassembled WGS sequence"/>
</dbReference>
<reference evidence="2" key="2">
    <citation type="submission" date="2023-05" db="EMBL/GenBank/DDBJ databases">
        <authorList>
            <consortium name="Lawrence Berkeley National Laboratory"/>
            <person name="Steindorff A."/>
            <person name="Hensen N."/>
            <person name="Bonometti L."/>
            <person name="Westerberg I."/>
            <person name="Brannstrom I.O."/>
            <person name="Guillou S."/>
            <person name="Cros-Aarteil S."/>
            <person name="Calhoun S."/>
            <person name="Haridas S."/>
            <person name="Kuo A."/>
            <person name="Mondo S."/>
            <person name="Pangilinan J."/>
            <person name="Riley R."/>
            <person name="Labutti K."/>
            <person name="Andreopoulos B."/>
            <person name="Lipzen A."/>
            <person name="Chen C."/>
            <person name="Yanf M."/>
            <person name="Daum C."/>
            <person name="Ng V."/>
            <person name="Clum A."/>
            <person name="Ohm R."/>
            <person name="Martin F."/>
            <person name="Silar P."/>
            <person name="Natvig D."/>
            <person name="Lalanne C."/>
            <person name="Gautier V."/>
            <person name="Ament-Velasquez S.L."/>
            <person name="Kruys A."/>
            <person name="Hutchinson M.I."/>
            <person name="Powell A.J."/>
            <person name="Barry K."/>
            <person name="Miller A.N."/>
            <person name="Grigoriev I.V."/>
            <person name="Debuchy R."/>
            <person name="Gladieux P."/>
            <person name="Thoren M.H."/>
            <person name="Johannesson H."/>
        </authorList>
    </citation>
    <scope>NUCLEOTIDE SEQUENCE</scope>
    <source>
        <strain evidence="2">CBS 103.79</strain>
    </source>
</reference>
<dbReference type="AlphaFoldDB" id="A0AAN6RRS2"/>
<evidence type="ECO:0008006" key="4">
    <source>
        <dbReference type="Google" id="ProtNLM"/>
    </source>
</evidence>
<dbReference type="EMBL" id="MU855654">
    <property type="protein sequence ID" value="KAK3900605.1"/>
    <property type="molecule type" value="Genomic_DNA"/>
</dbReference>
<feature type="chain" id="PRO_5042909398" description="Secreted protein" evidence="1">
    <location>
        <begin position="19"/>
        <end position="167"/>
    </location>
</feature>
<accession>A0AAN6RRS2</accession>
<reference evidence="2" key="1">
    <citation type="journal article" date="2023" name="Mol. Phylogenet. Evol.">
        <title>Genome-scale phylogeny and comparative genomics of the fungal order Sordariales.</title>
        <authorList>
            <person name="Hensen N."/>
            <person name="Bonometti L."/>
            <person name="Westerberg I."/>
            <person name="Brannstrom I.O."/>
            <person name="Guillou S."/>
            <person name="Cros-Aarteil S."/>
            <person name="Calhoun S."/>
            <person name="Haridas S."/>
            <person name="Kuo A."/>
            <person name="Mondo S."/>
            <person name="Pangilinan J."/>
            <person name="Riley R."/>
            <person name="LaButti K."/>
            <person name="Andreopoulos B."/>
            <person name="Lipzen A."/>
            <person name="Chen C."/>
            <person name="Yan M."/>
            <person name="Daum C."/>
            <person name="Ng V."/>
            <person name="Clum A."/>
            <person name="Steindorff A."/>
            <person name="Ohm R.A."/>
            <person name="Martin F."/>
            <person name="Silar P."/>
            <person name="Natvig D.O."/>
            <person name="Lalanne C."/>
            <person name="Gautier V."/>
            <person name="Ament-Velasquez S.L."/>
            <person name="Kruys A."/>
            <person name="Hutchinson M.I."/>
            <person name="Powell A.J."/>
            <person name="Barry K."/>
            <person name="Miller A.N."/>
            <person name="Grigoriev I.V."/>
            <person name="Debuchy R."/>
            <person name="Gladieux P."/>
            <person name="Hiltunen Thoren M."/>
            <person name="Johannesson H."/>
        </authorList>
    </citation>
    <scope>NUCLEOTIDE SEQUENCE</scope>
    <source>
        <strain evidence="2">CBS 103.79</strain>
    </source>
</reference>